<dbReference type="Pfam" id="PF07898">
    <property type="entry name" value="DUF1676"/>
    <property type="match status" value="1"/>
</dbReference>
<keyword evidence="1" id="KW-0812">Transmembrane</keyword>
<accession>A0A834UEF3</accession>
<dbReference type="AlphaFoldDB" id="A0A834UEF3"/>
<organism evidence="2 3">
    <name type="scientific">Vespula pensylvanica</name>
    <name type="common">Western yellow jacket</name>
    <name type="synonym">Wasp</name>
    <dbReference type="NCBI Taxonomy" id="30213"/>
    <lineage>
        <taxon>Eukaryota</taxon>
        <taxon>Metazoa</taxon>
        <taxon>Ecdysozoa</taxon>
        <taxon>Arthropoda</taxon>
        <taxon>Hexapoda</taxon>
        <taxon>Insecta</taxon>
        <taxon>Pterygota</taxon>
        <taxon>Neoptera</taxon>
        <taxon>Endopterygota</taxon>
        <taxon>Hymenoptera</taxon>
        <taxon>Apocrita</taxon>
        <taxon>Aculeata</taxon>
        <taxon>Vespoidea</taxon>
        <taxon>Vespidae</taxon>
        <taxon>Vespinae</taxon>
        <taxon>Vespula</taxon>
    </lineage>
</organism>
<dbReference type="InterPro" id="IPR012464">
    <property type="entry name" value="DUF1676"/>
</dbReference>
<keyword evidence="3" id="KW-1185">Reference proteome</keyword>
<evidence type="ECO:0000313" key="3">
    <source>
        <dbReference type="Proteomes" id="UP000600918"/>
    </source>
</evidence>
<evidence type="ECO:0000256" key="1">
    <source>
        <dbReference type="SAM" id="Phobius"/>
    </source>
</evidence>
<sequence>MSRSCDTVPRTCYIYVSEHGAPIDAMTAASRRNLDAALSKSLLILFLFLFFTEICAATYHNSSNTFLERCRLDCSLQRDFASCGKYKVARWLNEFVKEKEFTYGPFRIIRISSMRQESLLPKLPRSRAFKRSIFDTLDFLRENINDLLTKRAIVYTIENPTNGRSFNSGPMIMDEDELQEIQGRKKAEGDWRIFKKKKSLILPLLILLNLFKLKLLLLPIFLGVHFIKKLLVLGSLIAPSILAHLKVCKVQPHPAYSYHTWATAAEAPIDYPTVKGHLMTQMNIVRNFSKFKMGSVIELTIGYGHEDTGWAHRNDIQSHLAYPAYHGYRNPYG</sequence>
<proteinExistence type="predicted"/>
<dbReference type="Proteomes" id="UP000600918">
    <property type="component" value="Unassembled WGS sequence"/>
</dbReference>
<dbReference type="GO" id="GO:0016020">
    <property type="term" value="C:membrane"/>
    <property type="evidence" value="ECO:0007669"/>
    <property type="project" value="TreeGrafter"/>
</dbReference>
<feature type="transmembrane region" description="Helical" evidence="1">
    <location>
        <begin position="200"/>
        <end position="224"/>
    </location>
</feature>
<feature type="transmembrane region" description="Helical" evidence="1">
    <location>
        <begin position="41"/>
        <end position="59"/>
    </location>
</feature>
<dbReference type="PANTHER" id="PTHR21879">
    <property type="entry name" value="FI03362P-RELATED-RELATED"/>
    <property type="match status" value="1"/>
</dbReference>
<gene>
    <name evidence="2" type="ORF">H0235_003140</name>
</gene>
<evidence type="ECO:0000313" key="2">
    <source>
        <dbReference type="EMBL" id="KAF7434949.1"/>
    </source>
</evidence>
<keyword evidence="1" id="KW-0472">Membrane</keyword>
<name>A0A834UEF3_VESPE</name>
<reference evidence="2" key="1">
    <citation type="journal article" date="2020" name="G3 (Bethesda)">
        <title>High-Quality Assemblies for Three Invasive Social Wasps from the &lt;i&gt;Vespula&lt;/i&gt; Genus.</title>
        <authorList>
            <person name="Harrop T.W.R."/>
            <person name="Guhlin J."/>
            <person name="McLaughlin G.M."/>
            <person name="Permina E."/>
            <person name="Stockwell P."/>
            <person name="Gilligan J."/>
            <person name="Le Lec M.F."/>
            <person name="Gruber M.A.M."/>
            <person name="Quinn O."/>
            <person name="Lovegrove M."/>
            <person name="Duncan E.J."/>
            <person name="Remnant E.J."/>
            <person name="Van Eeckhoven J."/>
            <person name="Graham B."/>
            <person name="Knapp R.A."/>
            <person name="Langford K.W."/>
            <person name="Kronenberg Z."/>
            <person name="Press M.O."/>
            <person name="Eacker S.M."/>
            <person name="Wilson-Rankin E.E."/>
            <person name="Purcell J."/>
            <person name="Lester P.J."/>
            <person name="Dearden P.K."/>
        </authorList>
    </citation>
    <scope>NUCLEOTIDE SEQUENCE</scope>
    <source>
        <strain evidence="2">Volc-1</strain>
    </source>
</reference>
<keyword evidence="1" id="KW-1133">Transmembrane helix</keyword>
<protein>
    <submittedName>
        <fullName evidence="2">Uncharacterized protein</fullName>
    </submittedName>
</protein>
<dbReference type="EMBL" id="JACSDY010000002">
    <property type="protein sequence ID" value="KAF7434949.1"/>
    <property type="molecule type" value="Genomic_DNA"/>
</dbReference>
<dbReference type="PANTHER" id="PTHR21879:SF26">
    <property type="entry name" value="OSIRIS 1"/>
    <property type="match status" value="1"/>
</dbReference>
<comment type="caution">
    <text evidence="2">The sequence shown here is derived from an EMBL/GenBank/DDBJ whole genome shotgun (WGS) entry which is preliminary data.</text>
</comment>